<dbReference type="SUPFAM" id="SSF53474">
    <property type="entry name" value="alpha/beta-Hydrolases"/>
    <property type="match status" value="1"/>
</dbReference>
<name>A0ABS5JQU4_9BACT</name>
<keyword evidence="1 3" id="KW-0378">Hydrolase</keyword>
<sequence length="298" mass="33310">MKIQILLSVLLLSANTMYGQKEKINLWEGQAPFNNDVQVEEQDVNNRVSRVTVPQLYHYPVKSKEAKPAIIIIPGGGYAREAIDHEGYMAAEWFNKLGFEAFVLKYRLPDDDLFENSSYVPLMDAQQAVYLVRSKAKEYNINPARVGVIGFSAGGHLAASVSTLFTHPVDDKRTSEEVRPDFSVLMYPVISMDKACTHMGSRENLIGKDPAVSMVDYFSVENQVTEKTPVTLMVHAINDGAVPVENSDRYAQNLFEKGGDVTKVILPTGGHGFGFAADRPVAYWTQYLEVWLKTKIIK</sequence>
<evidence type="ECO:0000256" key="1">
    <source>
        <dbReference type="ARBA" id="ARBA00022801"/>
    </source>
</evidence>
<dbReference type="EMBL" id="JAGUCO010000001">
    <property type="protein sequence ID" value="MBS2097178.1"/>
    <property type="molecule type" value="Genomic_DNA"/>
</dbReference>
<dbReference type="InterPro" id="IPR049492">
    <property type="entry name" value="BD-FAE-like_dom"/>
</dbReference>
<gene>
    <name evidence="3" type="ORF">KEM10_02740</name>
</gene>
<dbReference type="PANTHER" id="PTHR48081:SF6">
    <property type="entry name" value="PEPTIDASE S9 PROLYL OLIGOPEPTIDASE CATALYTIC DOMAIN-CONTAINING PROTEIN"/>
    <property type="match status" value="1"/>
</dbReference>
<evidence type="ECO:0000313" key="3">
    <source>
        <dbReference type="EMBL" id="MBS2097178.1"/>
    </source>
</evidence>
<dbReference type="Pfam" id="PF20434">
    <property type="entry name" value="BD-FAE"/>
    <property type="match status" value="1"/>
</dbReference>
<feature type="domain" description="BD-FAE-like" evidence="2">
    <location>
        <begin position="59"/>
        <end position="253"/>
    </location>
</feature>
<accession>A0ABS5JQU4</accession>
<dbReference type="GO" id="GO:0016787">
    <property type="term" value="F:hydrolase activity"/>
    <property type="evidence" value="ECO:0007669"/>
    <property type="project" value="UniProtKB-KW"/>
</dbReference>
<evidence type="ECO:0000259" key="2">
    <source>
        <dbReference type="Pfam" id="PF20434"/>
    </source>
</evidence>
<dbReference type="Proteomes" id="UP000708576">
    <property type="component" value="Unassembled WGS sequence"/>
</dbReference>
<dbReference type="RefSeq" id="WP_212213172.1">
    <property type="nucleotide sequence ID" value="NZ_JAGUCO010000001.1"/>
</dbReference>
<keyword evidence="4" id="KW-1185">Reference proteome</keyword>
<proteinExistence type="predicted"/>
<comment type="caution">
    <text evidence="3">The sequence shown here is derived from an EMBL/GenBank/DDBJ whole genome shotgun (WGS) entry which is preliminary data.</text>
</comment>
<dbReference type="Gene3D" id="3.40.50.1820">
    <property type="entry name" value="alpha/beta hydrolase"/>
    <property type="match status" value="1"/>
</dbReference>
<protein>
    <submittedName>
        <fullName evidence="3">Alpha/beta hydrolase</fullName>
    </submittedName>
</protein>
<dbReference type="PANTHER" id="PTHR48081">
    <property type="entry name" value="AB HYDROLASE SUPERFAMILY PROTEIN C4A8.06C"/>
    <property type="match status" value="1"/>
</dbReference>
<reference evidence="3 4" key="1">
    <citation type="journal article" date="2015" name="Int. J. Syst. Evol. Microbiol.">
        <title>Carboxylicivirga linearis sp. nov., isolated from a sea cucumber culture pond.</title>
        <authorList>
            <person name="Wang F.Q."/>
            <person name="Zhou Y.X."/>
            <person name="Lin X.Z."/>
            <person name="Chen G.J."/>
            <person name="Du Z.J."/>
        </authorList>
    </citation>
    <scope>NUCLEOTIDE SEQUENCE [LARGE SCALE GENOMIC DNA]</scope>
    <source>
        <strain evidence="3 4">FB218</strain>
    </source>
</reference>
<dbReference type="InterPro" id="IPR050300">
    <property type="entry name" value="GDXG_lipolytic_enzyme"/>
</dbReference>
<organism evidence="3 4">
    <name type="scientific">Carboxylicivirga linearis</name>
    <dbReference type="NCBI Taxonomy" id="1628157"/>
    <lineage>
        <taxon>Bacteria</taxon>
        <taxon>Pseudomonadati</taxon>
        <taxon>Bacteroidota</taxon>
        <taxon>Bacteroidia</taxon>
        <taxon>Marinilabiliales</taxon>
        <taxon>Marinilabiliaceae</taxon>
        <taxon>Carboxylicivirga</taxon>
    </lineage>
</organism>
<evidence type="ECO:0000313" key="4">
    <source>
        <dbReference type="Proteomes" id="UP000708576"/>
    </source>
</evidence>
<dbReference type="InterPro" id="IPR029058">
    <property type="entry name" value="AB_hydrolase_fold"/>
</dbReference>